<proteinExistence type="predicted"/>
<keyword evidence="2" id="KW-1185">Reference proteome</keyword>
<organism evidence="1 2">
    <name type="scientific">Toxocara canis</name>
    <name type="common">Canine roundworm</name>
    <dbReference type="NCBI Taxonomy" id="6265"/>
    <lineage>
        <taxon>Eukaryota</taxon>
        <taxon>Metazoa</taxon>
        <taxon>Ecdysozoa</taxon>
        <taxon>Nematoda</taxon>
        <taxon>Chromadorea</taxon>
        <taxon>Rhabditida</taxon>
        <taxon>Spirurina</taxon>
        <taxon>Ascaridomorpha</taxon>
        <taxon>Ascaridoidea</taxon>
        <taxon>Toxocaridae</taxon>
        <taxon>Toxocara</taxon>
    </lineage>
</organism>
<name>A0A0B2VYD0_TOXCA</name>
<dbReference type="Proteomes" id="UP000031036">
    <property type="component" value="Unassembled WGS sequence"/>
</dbReference>
<comment type="caution">
    <text evidence="1">The sequence shown here is derived from an EMBL/GenBank/DDBJ whole genome shotgun (WGS) entry which is preliminary data.</text>
</comment>
<sequence length="131" mass="15518">MNTTRSSQYAHCPITLLNVRQSLRVGKESFQDKGNIFLRRRALDRRKAFFLSFDFFRPDEIVFFFDPYDRNRSIERQSYTLPLTQNEQQQRSSIEAVGLEVNKKKTTVFEFNFMTSPELENGRKGAFTLFL</sequence>
<accession>A0A0B2VYD0</accession>
<evidence type="ECO:0000313" key="2">
    <source>
        <dbReference type="Proteomes" id="UP000031036"/>
    </source>
</evidence>
<protein>
    <submittedName>
        <fullName evidence="1">Uncharacterized protein</fullName>
    </submittedName>
</protein>
<dbReference type="AlphaFoldDB" id="A0A0B2VYD0"/>
<gene>
    <name evidence="1" type="ORF">Tcan_04066</name>
</gene>
<reference evidence="1 2" key="1">
    <citation type="submission" date="2014-11" db="EMBL/GenBank/DDBJ databases">
        <title>Genetic blueprint of the zoonotic pathogen Toxocara canis.</title>
        <authorList>
            <person name="Zhu X.-Q."/>
            <person name="Korhonen P.K."/>
            <person name="Cai H."/>
            <person name="Young N.D."/>
            <person name="Nejsum P."/>
            <person name="von Samson-Himmelstjerna G."/>
            <person name="Boag P.R."/>
            <person name="Tan P."/>
            <person name="Li Q."/>
            <person name="Min J."/>
            <person name="Yang Y."/>
            <person name="Wang X."/>
            <person name="Fang X."/>
            <person name="Hall R.S."/>
            <person name="Hofmann A."/>
            <person name="Sternberg P.W."/>
            <person name="Jex A.R."/>
            <person name="Gasser R.B."/>
        </authorList>
    </citation>
    <scope>NUCLEOTIDE SEQUENCE [LARGE SCALE GENOMIC DNA]</scope>
    <source>
        <strain evidence="1">PN_DK_2014</strain>
    </source>
</reference>
<dbReference type="EMBL" id="JPKZ01000634">
    <property type="protein sequence ID" value="KHN86307.1"/>
    <property type="molecule type" value="Genomic_DNA"/>
</dbReference>
<evidence type="ECO:0000313" key="1">
    <source>
        <dbReference type="EMBL" id="KHN86307.1"/>
    </source>
</evidence>